<dbReference type="InterPro" id="IPR039422">
    <property type="entry name" value="MarR/SlyA-like"/>
</dbReference>
<dbReference type="Proteomes" id="UP000613255">
    <property type="component" value="Unassembled WGS sequence"/>
</dbReference>
<dbReference type="PANTHER" id="PTHR33164">
    <property type="entry name" value="TRANSCRIPTIONAL REGULATOR, MARR FAMILY"/>
    <property type="match status" value="1"/>
</dbReference>
<sequence>MPPLIDPESPSFLLLDISRMTRAEFERRVTAAQLGITPGEARTLATMARSGPIRQNCLADLSAQSRMSVTVFLDRLEAAGLIRRSPDPDDRRAKLVEVTEAATPLLRALKSIGDEVRAVMRGEMTDAQWHQFREFLRIVRNNQMAARQSHKSEGKI</sequence>
<proteinExistence type="predicted"/>
<evidence type="ECO:0000259" key="1">
    <source>
        <dbReference type="PROSITE" id="PS50995"/>
    </source>
</evidence>
<evidence type="ECO:0000313" key="2">
    <source>
        <dbReference type="EMBL" id="MBI6628539.1"/>
    </source>
</evidence>
<accession>A0A934HRZ2</accession>
<organism evidence="2 3">
    <name type="scientific">Pontibaca salina</name>
    <dbReference type="NCBI Taxonomy" id="2795731"/>
    <lineage>
        <taxon>Bacteria</taxon>
        <taxon>Pseudomonadati</taxon>
        <taxon>Pseudomonadota</taxon>
        <taxon>Alphaproteobacteria</taxon>
        <taxon>Rhodobacterales</taxon>
        <taxon>Roseobacteraceae</taxon>
        <taxon>Pontibaca</taxon>
    </lineage>
</organism>
<dbReference type="InterPro" id="IPR036388">
    <property type="entry name" value="WH-like_DNA-bd_sf"/>
</dbReference>
<dbReference type="InterPro" id="IPR036390">
    <property type="entry name" value="WH_DNA-bd_sf"/>
</dbReference>
<protein>
    <submittedName>
        <fullName evidence="2">MarR family transcriptional regulator</fullName>
    </submittedName>
</protein>
<dbReference type="AlphaFoldDB" id="A0A934HRZ2"/>
<dbReference type="PANTHER" id="PTHR33164:SF43">
    <property type="entry name" value="HTH-TYPE TRANSCRIPTIONAL REPRESSOR YETL"/>
    <property type="match status" value="1"/>
</dbReference>
<comment type="caution">
    <text evidence="2">The sequence shown here is derived from an EMBL/GenBank/DDBJ whole genome shotgun (WGS) entry which is preliminary data.</text>
</comment>
<dbReference type="EMBL" id="JAEIJD010000001">
    <property type="protein sequence ID" value="MBI6628539.1"/>
    <property type="molecule type" value="Genomic_DNA"/>
</dbReference>
<name>A0A934HRZ2_9RHOB</name>
<dbReference type="SMART" id="SM00347">
    <property type="entry name" value="HTH_MARR"/>
    <property type="match status" value="1"/>
</dbReference>
<dbReference type="InterPro" id="IPR000835">
    <property type="entry name" value="HTH_MarR-typ"/>
</dbReference>
<dbReference type="RefSeq" id="WP_198684554.1">
    <property type="nucleotide sequence ID" value="NZ_JAEIJD010000001.1"/>
</dbReference>
<dbReference type="SUPFAM" id="SSF46785">
    <property type="entry name" value="Winged helix' DNA-binding domain"/>
    <property type="match status" value="1"/>
</dbReference>
<dbReference type="GO" id="GO:0006950">
    <property type="term" value="P:response to stress"/>
    <property type="evidence" value="ECO:0007669"/>
    <property type="project" value="TreeGrafter"/>
</dbReference>
<dbReference type="Gene3D" id="1.10.10.10">
    <property type="entry name" value="Winged helix-like DNA-binding domain superfamily/Winged helix DNA-binding domain"/>
    <property type="match status" value="1"/>
</dbReference>
<dbReference type="Pfam" id="PF01047">
    <property type="entry name" value="MarR"/>
    <property type="match status" value="1"/>
</dbReference>
<feature type="domain" description="HTH marR-type" evidence="1">
    <location>
        <begin position="10"/>
        <end position="141"/>
    </location>
</feature>
<dbReference type="GO" id="GO:0003700">
    <property type="term" value="F:DNA-binding transcription factor activity"/>
    <property type="evidence" value="ECO:0007669"/>
    <property type="project" value="InterPro"/>
</dbReference>
<dbReference type="PRINTS" id="PR00598">
    <property type="entry name" value="HTHMARR"/>
</dbReference>
<dbReference type="PROSITE" id="PS50995">
    <property type="entry name" value="HTH_MARR_2"/>
    <property type="match status" value="1"/>
</dbReference>
<gene>
    <name evidence="2" type="ORF">JAO82_01480</name>
</gene>
<keyword evidence="3" id="KW-1185">Reference proteome</keyword>
<evidence type="ECO:0000313" key="3">
    <source>
        <dbReference type="Proteomes" id="UP000613255"/>
    </source>
</evidence>
<reference evidence="2" key="1">
    <citation type="submission" date="2020-12" db="EMBL/GenBank/DDBJ databases">
        <title>Pontibaca salina gen. nov., sp. nov., isolated from marine sediment.</title>
        <authorList>
            <person name="Bo J."/>
            <person name="Wang S."/>
            <person name="Song X."/>
            <person name="Du Z."/>
        </authorList>
    </citation>
    <scope>NUCLEOTIDE SEQUENCE</scope>
    <source>
        <strain evidence="2">S1109L</strain>
    </source>
</reference>